<evidence type="ECO:0008006" key="3">
    <source>
        <dbReference type="Google" id="ProtNLM"/>
    </source>
</evidence>
<evidence type="ECO:0000313" key="2">
    <source>
        <dbReference type="Proteomes" id="UP000236654"/>
    </source>
</evidence>
<sequence length="100" mass="11648">MNLKNFIITSFFIGASFVSFSQYTYSFEVSSFNNNSPKQVLSDFTQHIEESDQYIKEGVFYIDSKISYTEENFKEIASATGYTINRFKITTVRKDQDTEE</sequence>
<keyword evidence="2" id="KW-1185">Reference proteome</keyword>
<dbReference type="Proteomes" id="UP000236654">
    <property type="component" value="Unassembled WGS sequence"/>
</dbReference>
<dbReference type="AlphaFoldDB" id="A0A2I0R6U2"/>
<dbReference type="OrthoDB" id="9859962at2"/>
<evidence type="ECO:0000313" key="1">
    <source>
        <dbReference type="EMBL" id="PKR82302.1"/>
    </source>
</evidence>
<dbReference type="RefSeq" id="WP_101333486.1">
    <property type="nucleotide sequence ID" value="NZ_PJNI01000001.1"/>
</dbReference>
<dbReference type="EMBL" id="PJNI01000001">
    <property type="protein sequence ID" value="PKR82302.1"/>
    <property type="molecule type" value="Genomic_DNA"/>
</dbReference>
<comment type="caution">
    <text evidence="1">The sequence shown here is derived from an EMBL/GenBank/DDBJ whole genome shotgun (WGS) entry which is preliminary data.</text>
</comment>
<protein>
    <recommendedName>
        <fullName evidence="3">HMA domain-containing protein</fullName>
    </recommendedName>
</protein>
<accession>A0A2I0R6U2</accession>
<name>A0A2I0R6U2_9FLAO</name>
<organism evidence="1 2">
    <name type="scientific">Brumimicrobium salinarum</name>
    <dbReference type="NCBI Taxonomy" id="2058658"/>
    <lineage>
        <taxon>Bacteria</taxon>
        <taxon>Pseudomonadati</taxon>
        <taxon>Bacteroidota</taxon>
        <taxon>Flavobacteriia</taxon>
        <taxon>Flavobacteriales</taxon>
        <taxon>Crocinitomicaceae</taxon>
        <taxon>Brumimicrobium</taxon>
    </lineage>
</organism>
<reference evidence="1 2" key="1">
    <citation type="submission" date="2017-12" db="EMBL/GenBank/DDBJ databases">
        <title>The draft genome sequence of Brumimicrobium saltpan LHR20.</title>
        <authorList>
            <person name="Do Z.-J."/>
            <person name="Luo H.-R."/>
        </authorList>
    </citation>
    <scope>NUCLEOTIDE SEQUENCE [LARGE SCALE GENOMIC DNA]</scope>
    <source>
        <strain evidence="1 2">LHR20</strain>
    </source>
</reference>
<gene>
    <name evidence="1" type="ORF">CW751_02930</name>
</gene>
<proteinExistence type="predicted"/>